<evidence type="ECO:0000256" key="3">
    <source>
        <dbReference type="ARBA" id="ARBA00022603"/>
    </source>
</evidence>
<dbReference type="Gene3D" id="3.90.220.20">
    <property type="entry name" value="DNA methylase specificity domains"/>
    <property type="match status" value="1"/>
</dbReference>
<comment type="catalytic activity">
    <reaction evidence="8">
        <text>a 2'-deoxyadenosine in DNA + S-adenosyl-L-methionine = an N(6)-methyl-2'-deoxyadenosine in DNA + S-adenosyl-L-homocysteine + H(+)</text>
        <dbReference type="Rhea" id="RHEA:15197"/>
        <dbReference type="Rhea" id="RHEA-COMP:12418"/>
        <dbReference type="Rhea" id="RHEA-COMP:12419"/>
        <dbReference type="ChEBI" id="CHEBI:15378"/>
        <dbReference type="ChEBI" id="CHEBI:57856"/>
        <dbReference type="ChEBI" id="CHEBI:59789"/>
        <dbReference type="ChEBI" id="CHEBI:90615"/>
        <dbReference type="ChEBI" id="CHEBI:90616"/>
        <dbReference type="EC" id="2.1.1.72"/>
    </reaction>
</comment>
<evidence type="ECO:0000256" key="7">
    <source>
        <dbReference type="ARBA" id="ARBA00023125"/>
    </source>
</evidence>
<organism evidence="11 12">
    <name type="scientific">Virgibacillus profundi</name>
    <dbReference type="NCBI Taxonomy" id="2024555"/>
    <lineage>
        <taxon>Bacteria</taxon>
        <taxon>Bacillati</taxon>
        <taxon>Bacillota</taxon>
        <taxon>Bacilli</taxon>
        <taxon>Bacillales</taxon>
        <taxon>Bacillaceae</taxon>
        <taxon>Virgibacillus</taxon>
    </lineage>
</organism>
<dbReference type="Proteomes" id="UP000218887">
    <property type="component" value="Unassembled WGS sequence"/>
</dbReference>
<dbReference type="OrthoDB" id="9814572at2"/>
<reference evidence="11 12" key="1">
    <citation type="submission" date="2017-08" db="EMBL/GenBank/DDBJ databases">
        <title>Virgibacillus indicus sp. nov. and Virgibacillus profoundi sp. nov, two moderately halophilic bacteria isolated from marine sediment by using the Microfluidic Streak Plate.</title>
        <authorList>
            <person name="Xu B."/>
            <person name="Hu B."/>
            <person name="Wang J."/>
            <person name="Zhu Y."/>
            <person name="Huang L."/>
            <person name="Du W."/>
            <person name="Huang Y."/>
        </authorList>
    </citation>
    <scope>NUCLEOTIDE SEQUENCE [LARGE SCALE GENOMIC DNA]</scope>
    <source>
        <strain evidence="11 12">IO3-P3-H5</strain>
    </source>
</reference>
<gene>
    <name evidence="11" type="ORF">CIL05_20110</name>
</gene>
<dbReference type="SUPFAM" id="SSF53335">
    <property type="entry name" value="S-adenosyl-L-methionine-dependent methyltransferases"/>
    <property type="match status" value="1"/>
</dbReference>
<evidence type="ECO:0000256" key="5">
    <source>
        <dbReference type="ARBA" id="ARBA00022691"/>
    </source>
</evidence>
<keyword evidence="7" id="KW-0238">DNA-binding</keyword>
<dbReference type="Pfam" id="PF01420">
    <property type="entry name" value="Methylase_S"/>
    <property type="match status" value="1"/>
</dbReference>
<dbReference type="PRINTS" id="PR00507">
    <property type="entry name" value="N12N6MTFRASE"/>
</dbReference>
<dbReference type="Gene3D" id="3.40.50.150">
    <property type="entry name" value="Vaccinia Virus protein VP39"/>
    <property type="match status" value="1"/>
</dbReference>
<dbReference type="RefSeq" id="WP_095657337.1">
    <property type="nucleotide sequence ID" value="NZ_NPOA01000019.1"/>
</dbReference>
<dbReference type="Pfam" id="PF02384">
    <property type="entry name" value="N6_Mtase"/>
    <property type="match status" value="1"/>
</dbReference>
<keyword evidence="5" id="KW-0949">S-adenosyl-L-methionine</keyword>
<keyword evidence="6" id="KW-0680">Restriction system</keyword>
<dbReference type="InterPro" id="IPR044946">
    <property type="entry name" value="Restrct_endonuc_typeI_TRD_sf"/>
</dbReference>
<dbReference type="InterPro" id="IPR029063">
    <property type="entry name" value="SAM-dependent_MTases_sf"/>
</dbReference>
<sequence>MELDKHIWNLAENLRGGIPDSDYAELFSLGGLLSYLSIDSRYEEIVNIQKLLRAEANAHNELMQILQKIENQIPYFKDVFNEMNVVKQLGSTQITRFFYEINSINFDDTEKVSEWLDQALKLIAAESGKYGGESATPDSINKLAMAILNPMEGSLYDGVAGYGGGLLEAQRNAWKQSKSLKLYGQEINPSTWAISKIRLFISGDEENQLLKGDVLNHPGFVEKNELKKFDFVYMDAPFSMKINNYDSLVNDQYNRFFYGMPSRSNGDYAFLSHALASLNEDGKAVVVTTVGALFRGGAEGKIRNNIIMSDMIEAVISLPSGLYNTTGIPVNLIVFNKNKSESRKNKILFIQASELFTEKGRTKRVLSDKVIQKITDTFQNGKEISEFSTFVHYSDLVDGNLNVNRYVFQNEVEVEGFGSVSFNMETLENVHTIPLKDIATLFRGFNVGSKNKENSDGKFRIVRLSDVQNGKIMMNTLSRYHIENNAKINMYELQEDDVILSIRGNSLKAAVVPEDDEDLLLSQNFIGIRCNNRLNPDYLKVYLESPLGQYLLTNKMSGTAIPTLSKKDIETLEIPLPSIEEQKHMMELYKAKEVYVEKETVRLEEELMEMKIQTYMKMGIKDVFSLKQ</sequence>
<dbReference type="GO" id="GO:0003677">
    <property type="term" value="F:DNA binding"/>
    <property type="evidence" value="ECO:0007669"/>
    <property type="project" value="UniProtKB-KW"/>
</dbReference>
<dbReference type="SUPFAM" id="SSF116734">
    <property type="entry name" value="DNA methylase specificity domain"/>
    <property type="match status" value="1"/>
</dbReference>
<keyword evidence="4" id="KW-0808">Transferase</keyword>
<dbReference type="EMBL" id="NPOA01000019">
    <property type="protein sequence ID" value="PAV27785.1"/>
    <property type="molecule type" value="Genomic_DNA"/>
</dbReference>
<comment type="similarity">
    <text evidence="1">Belongs to the type-I restriction system S methylase family.</text>
</comment>
<dbReference type="AlphaFoldDB" id="A0A2A2I9G6"/>
<feature type="domain" description="Type I restriction modification DNA specificity" evidence="9">
    <location>
        <begin position="429"/>
        <end position="587"/>
    </location>
</feature>
<evidence type="ECO:0000313" key="12">
    <source>
        <dbReference type="Proteomes" id="UP000218887"/>
    </source>
</evidence>
<evidence type="ECO:0000259" key="10">
    <source>
        <dbReference type="Pfam" id="PF02384"/>
    </source>
</evidence>
<dbReference type="GO" id="GO:0008170">
    <property type="term" value="F:N-methyltransferase activity"/>
    <property type="evidence" value="ECO:0007669"/>
    <property type="project" value="InterPro"/>
</dbReference>
<dbReference type="InterPro" id="IPR003356">
    <property type="entry name" value="DNA_methylase_A-5"/>
</dbReference>
<evidence type="ECO:0000256" key="8">
    <source>
        <dbReference type="ARBA" id="ARBA00047942"/>
    </source>
</evidence>
<dbReference type="InterPro" id="IPR051537">
    <property type="entry name" value="DNA_Adenine_Mtase"/>
</dbReference>
<keyword evidence="3" id="KW-0489">Methyltransferase</keyword>
<dbReference type="InterPro" id="IPR000055">
    <property type="entry name" value="Restrct_endonuc_typeI_TRD"/>
</dbReference>
<dbReference type="EC" id="2.1.1.72" evidence="2"/>
<evidence type="ECO:0000256" key="1">
    <source>
        <dbReference type="ARBA" id="ARBA00010923"/>
    </source>
</evidence>
<accession>A0A2A2I9G6</accession>
<dbReference type="PANTHER" id="PTHR42933:SF3">
    <property type="entry name" value="TYPE I RESTRICTION ENZYME MJAVIII METHYLASE SUBUNIT"/>
    <property type="match status" value="1"/>
</dbReference>
<name>A0A2A2I9G6_9BACI</name>
<evidence type="ECO:0000259" key="9">
    <source>
        <dbReference type="Pfam" id="PF01420"/>
    </source>
</evidence>
<keyword evidence="12" id="KW-1185">Reference proteome</keyword>
<proteinExistence type="inferred from homology"/>
<dbReference type="GO" id="GO:0032259">
    <property type="term" value="P:methylation"/>
    <property type="evidence" value="ECO:0007669"/>
    <property type="project" value="UniProtKB-KW"/>
</dbReference>
<protein>
    <recommendedName>
        <fullName evidence="2">site-specific DNA-methyltransferase (adenine-specific)</fullName>
        <ecNumber evidence="2">2.1.1.72</ecNumber>
    </recommendedName>
</protein>
<dbReference type="PANTHER" id="PTHR42933">
    <property type="entry name" value="SLR6095 PROTEIN"/>
    <property type="match status" value="1"/>
</dbReference>
<dbReference type="GO" id="GO:0009307">
    <property type="term" value="P:DNA restriction-modification system"/>
    <property type="evidence" value="ECO:0007669"/>
    <property type="project" value="UniProtKB-KW"/>
</dbReference>
<evidence type="ECO:0000256" key="6">
    <source>
        <dbReference type="ARBA" id="ARBA00022747"/>
    </source>
</evidence>
<evidence type="ECO:0000256" key="4">
    <source>
        <dbReference type="ARBA" id="ARBA00022679"/>
    </source>
</evidence>
<feature type="domain" description="DNA methylase adenine-specific" evidence="10">
    <location>
        <begin position="117"/>
        <end position="413"/>
    </location>
</feature>
<dbReference type="GO" id="GO:0009007">
    <property type="term" value="F:site-specific DNA-methyltransferase (adenine-specific) activity"/>
    <property type="evidence" value="ECO:0007669"/>
    <property type="project" value="UniProtKB-EC"/>
</dbReference>
<evidence type="ECO:0000313" key="11">
    <source>
        <dbReference type="EMBL" id="PAV27785.1"/>
    </source>
</evidence>
<evidence type="ECO:0000256" key="2">
    <source>
        <dbReference type="ARBA" id="ARBA00011900"/>
    </source>
</evidence>
<comment type="caution">
    <text evidence="11">The sequence shown here is derived from an EMBL/GenBank/DDBJ whole genome shotgun (WGS) entry which is preliminary data.</text>
</comment>